<dbReference type="RefSeq" id="WP_244304543.1">
    <property type="nucleotide sequence ID" value="NZ_JBHUFA010000004.1"/>
</dbReference>
<keyword evidence="3" id="KW-1185">Reference proteome</keyword>
<dbReference type="EMBL" id="JBHUFA010000004">
    <property type="protein sequence ID" value="MFD1696454.1"/>
    <property type="molecule type" value="Genomic_DNA"/>
</dbReference>
<gene>
    <name evidence="2" type="ORF">ACFSC7_13075</name>
</gene>
<dbReference type="InterPro" id="IPR009683">
    <property type="entry name" value="Extensin-like_C"/>
</dbReference>
<proteinExistence type="predicted"/>
<protein>
    <submittedName>
        <fullName evidence="2">Extensin family protein</fullName>
    </submittedName>
</protein>
<accession>A0ABW4JYV7</accession>
<dbReference type="Pfam" id="PF06904">
    <property type="entry name" value="Extensin-like_C"/>
    <property type="match status" value="1"/>
</dbReference>
<reference evidence="3" key="1">
    <citation type="journal article" date="2019" name="Int. J. Syst. Evol. Microbiol.">
        <title>The Global Catalogue of Microorganisms (GCM) 10K type strain sequencing project: providing services to taxonomists for standard genome sequencing and annotation.</title>
        <authorList>
            <consortium name="The Broad Institute Genomics Platform"/>
            <consortium name="The Broad Institute Genome Sequencing Center for Infectious Disease"/>
            <person name="Wu L."/>
            <person name="Ma J."/>
        </authorList>
    </citation>
    <scope>NUCLEOTIDE SEQUENCE [LARGE SCALE GENOMIC DNA]</scope>
    <source>
        <strain evidence="3">JCM 3369</strain>
    </source>
</reference>
<evidence type="ECO:0000259" key="1">
    <source>
        <dbReference type="Pfam" id="PF06904"/>
    </source>
</evidence>
<dbReference type="Proteomes" id="UP001597327">
    <property type="component" value="Unassembled WGS sequence"/>
</dbReference>
<name>A0ABW4JYV7_9HYPH</name>
<evidence type="ECO:0000313" key="3">
    <source>
        <dbReference type="Proteomes" id="UP001597327"/>
    </source>
</evidence>
<comment type="caution">
    <text evidence="2">The sequence shown here is derived from an EMBL/GenBank/DDBJ whole genome shotgun (WGS) entry which is preliminary data.</text>
</comment>
<sequence length="210" mass="22292">MHAVPIGLPLQVLARSPGETLPDWLARAQLLPEACPIEGAFLTSLPPLVGEGSCGVAPAVRLEAPAGGKPGLPSRPEISCGLAGLLSTFFRQDLREIARRMLDEDVTEVLTGPGYVCRHRNGNPEAKISEHAKGEALDVTGFVLSSGVRVTVADDWGGESREAAFLKAVHSAACGHFTTVLGPEADADHADHFHLDRGCHGRDCTYRICQ</sequence>
<organism evidence="2 3">
    <name type="scientific">Roseibium aestuarii</name>
    <dbReference type="NCBI Taxonomy" id="2600299"/>
    <lineage>
        <taxon>Bacteria</taxon>
        <taxon>Pseudomonadati</taxon>
        <taxon>Pseudomonadota</taxon>
        <taxon>Alphaproteobacteria</taxon>
        <taxon>Hyphomicrobiales</taxon>
        <taxon>Stappiaceae</taxon>
        <taxon>Roseibium</taxon>
    </lineage>
</organism>
<feature type="domain" description="Extensin-like C-terminal" evidence="1">
    <location>
        <begin position="48"/>
        <end position="210"/>
    </location>
</feature>
<evidence type="ECO:0000313" key="2">
    <source>
        <dbReference type="EMBL" id="MFD1696454.1"/>
    </source>
</evidence>